<dbReference type="OrthoDB" id="10314525at2759"/>
<accession>A0A086JW96</accession>
<gene>
    <name evidence="2" type="ORF">TGP89_221530</name>
</gene>
<evidence type="ECO:0000256" key="1">
    <source>
        <dbReference type="SAM" id="MobiDB-lite"/>
    </source>
</evidence>
<proteinExistence type="predicted"/>
<dbReference type="VEuPathDB" id="ToxoDB:TGP89_221530"/>
<feature type="compositionally biased region" description="Basic and acidic residues" evidence="1">
    <location>
        <begin position="196"/>
        <end position="205"/>
    </location>
</feature>
<dbReference type="EMBL" id="AEYI02001520">
    <property type="protein sequence ID" value="KFG36414.1"/>
    <property type="molecule type" value="Genomic_DNA"/>
</dbReference>
<name>A0A086JW96_TOXGO</name>
<comment type="caution">
    <text evidence="2">The sequence shown here is derived from an EMBL/GenBank/DDBJ whole genome shotgun (WGS) entry which is preliminary data.</text>
</comment>
<organism evidence="2 3">
    <name type="scientific">Toxoplasma gondii p89</name>
    <dbReference type="NCBI Taxonomy" id="943119"/>
    <lineage>
        <taxon>Eukaryota</taxon>
        <taxon>Sar</taxon>
        <taxon>Alveolata</taxon>
        <taxon>Apicomplexa</taxon>
        <taxon>Conoidasida</taxon>
        <taxon>Coccidia</taxon>
        <taxon>Eucoccidiorida</taxon>
        <taxon>Eimeriorina</taxon>
        <taxon>Sarcocystidae</taxon>
        <taxon>Toxoplasma</taxon>
    </lineage>
</organism>
<protein>
    <submittedName>
        <fullName evidence="2">Uncharacterized protein</fullName>
    </submittedName>
</protein>
<reference evidence="2 3" key="1">
    <citation type="submission" date="2014-03" db="EMBL/GenBank/DDBJ databases">
        <authorList>
            <person name="Sibley D."/>
            <person name="Venepally P."/>
            <person name="Karamycheva S."/>
            <person name="Hadjithomas M."/>
            <person name="Khan A."/>
            <person name="Brunk B."/>
            <person name="Roos D."/>
            <person name="Caler E."/>
            <person name="Lorenzi H."/>
        </authorList>
    </citation>
    <scope>NUCLEOTIDE SEQUENCE [LARGE SCALE GENOMIC DNA]</scope>
    <source>
        <strain evidence="3">p89</strain>
    </source>
</reference>
<dbReference type="AlphaFoldDB" id="A0A086JW96"/>
<evidence type="ECO:0000313" key="2">
    <source>
        <dbReference type="EMBL" id="KFG36414.1"/>
    </source>
</evidence>
<evidence type="ECO:0000313" key="3">
    <source>
        <dbReference type="Proteomes" id="UP000028828"/>
    </source>
</evidence>
<dbReference type="Proteomes" id="UP000028828">
    <property type="component" value="Unassembled WGS sequence"/>
</dbReference>
<feature type="region of interest" description="Disordered" evidence="1">
    <location>
        <begin position="183"/>
        <end position="205"/>
    </location>
</feature>
<sequence length="445" mass="47693">MGNQPVGVAGTFALASPSGFVASQTNLGGKRGTVVRGSEAFLGGCAGEERKQEVLLALGRTQFYHLVQQLDLEPRLLRTLEAMKAQERGETLKKTGTGEPGGASAKPPCAHIVVKSVKGKAPCPICAKRKVEAVLLKQDTELFHREFANLEALLPVDSSPKIRNLYSNFQTFTSAASTHRTPWGGALEAGLSSPYPRREPREKDPQCSTCTATEEECALAHAEACRACYKLEGLCTFVDIHRHSLEQAFMKPNQCEDESRLQEDFLSQQLRTVAQRTKASSAFTGSLSPPSRQRFRGCVGATSYTASPTQNASGNLSARLNTSVAHAAQGIRQQGSRVAASSSLEKTYLPSPAEACSGLPAFSACPVLRTTSCASSLSRSGAVGRPVSQSAFRSLIHSPAFQHAPGNHHSSLFVSFSAMPSLPKSRSQVLLVERAKCLRTQFSSL</sequence>